<feature type="compositionally biased region" description="Acidic residues" evidence="1">
    <location>
        <begin position="82"/>
        <end position="92"/>
    </location>
</feature>
<reference evidence="2 3" key="1">
    <citation type="submission" date="2017-04" db="EMBL/GenBank/DDBJ databases">
        <authorList>
            <person name="Afonso C.L."/>
            <person name="Miller P.J."/>
            <person name="Scott M.A."/>
            <person name="Spackman E."/>
            <person name="Goraichik I."/>
            <person name="Dimitrov K.M."/>
            <person name="Suarez D.L."/>
            <person name="Swayne D.E."/>
        </authorList>
    </citation>
    <scope>NUCLEOTIDE SEQUENCE [LARGE SCALE GENOMIC DNA]</scope>
    <source>
        <strain evidence="3">XA(T)</strain>
        <plasmid evidence="3">Plasmid unnamed2</plasmid>
    </source>
</reference>
<dbReference type="Gene3D" id="6.10.180.30">
    <property type="match status" value="1"/>
</dbReference>
<evidence type="ECO:0008006" key="4">
    <source>
        <dbReference type="Google" id="ProtNLM"/>
    </source>
</evidence>
<sequence length="103" mass="10943">MAGESGPAAQPARAKAPARKAAPKVLVPDPKIPTTLAIRQSLKKKAETAVLSTSRFEGGYVSLSALVEGALVRELERLAEEFNEGQPFEENDGGFRQGRPAGR</sequence>
<feature type="region of interest" description="Disordered" evidence="1">
    <location>
        <begin position="82"/>
        <end position="103"/>
    </location>
</feature>
<accession>A0A1X9LTM9</accession>
<proteinExistence type="predicted"/>
<name>A0A1X9LTM9_9MICO</name>
<dbReference type="AlphaFoldDB" id="A0A1X9LTM9"/>
<geneLocation type="plasmid" evidence="2">
    <name>unnamed2</name>
</geneLocation>
<dbReference type="KEGG" id="cphy:B5808_20435"/>
<protein>
    <recommendedName>
        <fullName evidence="4">Centromere-binding protein ParB C-terminal domain-containing protein</fullName>
    </recommendedName>
</protein>
<keyword evidence="3" id="KW-1185">Reference proteome</keyword>
<gene>
    <name evidence="2" type="ORF">B5808_20435</name>
</gene>
<dbReference type="EMBL" id="CP020717">
    <property type="protein sequence ID" value="ARJ07762.1"/>
    <property type="molecule type" value="Genomic_DNA"/>
</dbReference>
<feature type="region of interest" description="Disordered" evidence="1">
    <location>
        <begin position="1"/>
        <end position="26"/>
    </location>
</feature>
<evidence type="ECO:0000256" key="1">
    <source>
        <dbReference type="SAM" id="MobiDB-lite"/>
    </source>
</evidence>
<keyword evidence="2" id="KW-0614">Plasmid</keyword>
<evidence type="ECO:0000313" key="3">
    <source>
        <dbReference type="Proteomes" id="UP000192775"/>
    </source>
</evidence>
<dbReference type="Proteomes" id="UP000192775">
    <property type="component" value="Plasmid unnamed2"/>
</dbReference>
<evidence type="ECO:0000313" key="2">
    <source>
        <dbReference type="EMBL" id="ARJ07762.1"/>
    </source>
</evidence>
<organism evidence="2 3">
    <name type="scientific">Cnuibacter physcomitrellae</name>
    <dbReference type="NCBI Taxonomy" id="1619308"/>
    <lineage>
        <taxon>Bacteria</taxon>
        <taxon>Bacillati</taxon>
        <taxon>Actinomycetota</taxon>
        <taxon>Actinomycetes</taxon>
        <taxon>Micrococcales</taxon>
        <taxon>Microbacteriaceae</taxon>
        <taxon>Cnuibacter</taxon>
    </lineage>
</organism>